<comment type="caution">
    <text evidence="2">The sequence shown here is derived from an EMBL/GenBank/DDBJ whole genome shotgun (WGS) entry which is preliminary data.</text>
</comment>
<gene>
    <name evidence="2" type="ORF">AB852_26335</name>
</gene>
<keyword evidence="3" id="KW-1185">Reference proteome</keyword>
<feature type="region of interest" description="Disordered" evidence="1">
    <location>
        <begin position="1"/>
        <end position="53"/>
    </location>
</feature>
<dbReference type="STRING" id="1048205.AB852_26335"/>
<dbReference type="Proteomes" id="UP000186455">
    <property type="component" value="Unassembled WGS sequence"/>
</dbReference>
<evidence type="ECO:0000256" key="1">
    <source>
        <dbReference type="SAM" id="MobiDB-lite"/>
    </source>
</evidence>
<reference evidence="2 3" key="1">
    <citation type="submission" date="2015-06" db="EMBL/GenBank/DDBJ databases">
        <title>Cloning and characterization of the uncialamcin biosynthetic gene cluster.</title>
        <authorList>
            <person name="Yan X."/>
            <person name="Huang T."/>
            <person name="Ge H."/>
            <person name="Shen B."/>
        </authorList>
    </citation>
    <scope>NUCLEOTIDE SEQUENCE [LARGE SCALE GENOMIC DNA]</scope>
    <source>
        <strain evidence="2 3">DCA2648</strain>
    </source>
</reference>
<accession>A0A1Q4V1V4</accession>
<dbReference type="AlphaFoldDB" id="A0A1Q4V1V4"/>
<protein>
    <submittedName>
        <fullName evidence="2">Uncharacterized protein</fullName>
    </submittedName>
</protein>
<organism evidence="2 3">
    <name type="scientific">Streptomyces uncialis</name>
    <dbReference type="NCBI Taxonomy" id="1048205"/>
    <lineage>
        <taxon>Bacteria</taxon>
        <taxon>Bacillati</taxon>
        <taxon>Actinomycetota</taxon>
        <taxon>Actinomycetes</taxon>
        <taxon>Kitasatosporales</taxon>
        <taxon>Streptomycetaceae</taxon>
        <taxon>Streptomyces</taxon>
    </lineage>
</organism>
<proteinExistence type="predicted"/>
<evidence type="ECO:0000313" key="3">
    <source>
        <dbReference type="Proteomes" id="UP000186455"/>
    </source>
</evidence>
<dbReference type="EMBL" id="LFBV01000008">
    <property type="protein sequence ID" value="OKH91794.1"/>
    <property type="molecule type" value="Genomic_DNA"/>
</dbReference>
<evidence type="ECO:0000313" key="2">
    <source>
        <dbReference type="EMBL" id="OKH91794.1"/>
    </source>
</evidence>
<sequence length="136" mass="14290">MAAPSAHIKSSGLRAYPAPGRPDAPPFTRAVPARTVPASRPGACAPGRARPRGNSARFRKALEVWWTCADAFLMNPQYCCRCGVLTEDPVLVEAVHSASGPGLDIYACRDHTFRVPAALTPAAALESALRGSHGNG</sequence>
<name>A0A1Q4V1V4_9ACTN</name>